<feature type="domain" description="Carbohydrate kinase PfkB" evidence="3">
    <location>
        <begin position="39"/>
        <end position="304"/>
    </location>
</feature>
<dbReference type="EMBL" id="PFSI01000043">
    <property type="protein sequence ID" value="PJC24421.1"/>
    <property type="molecule type" value="Genomic_DNA"/>
</dbReference>
<reference evidence="5" key="1">
    <citation type="submission" date="2017-09" db="EMBL/GenBank/DDBJ databases">
        <title>Depth-based differentiation of microbial function through sediment-hosted aquifers and enrichment of novel symbionts in the deep terrestrial subsurface.</title>
        <authorList>
            <person name="Probst A.J."/>
            <person name="Ladd B."/>
            <person name="Jarett J.K."/>
            <person name="Geller-Mcgrath D.E."/>
            <person name="Sieber C.M.K."/>
            <person name="Emerson J.B."/>
            <person name="Anantharaman K."/>
            <person name="Thomas B.C."/>
            <person name="Malmstrom R."/>
            <person name="Stieglmeier M."/>
            <person name="Klingl A."/>
            <person name="Woyke T."/>
            <person name="Ryan C.M."/>
            <person name="Banfield J.F."/>
        </authorList>
    </citation>
    <scope>NUCLEOTIDE SEQUENCE [LARGE SCALE GENOMIC DNA]</scope>
</reference>
<dbReference type="PANTHER" id="PTHR10584:SF166">
    <property type="entry name" value="RIBOKINASE"/>
    <property type="match status" value="1"/>
</dbReference>
<evidence type="ECO:0000256" key="1">
    <source>
        <dbReference type="ARBA" id="ARBA00022679"/>
    </source>
</evidence>
<keyword evidence="1" id="KW-0808">Transferase</keyword>
<keyword evidence="2" id="KW-0418">Kinase</keyword>
<sequence>MLDIITIGSTTRDIFLISNAFKIQKSANSPTGLMECVPFGNKIEIEKAVYTTGGGGTNAAATFASLGFKTGVVTRIGDDSSARDVLDDLKKFKVKTNLISQVRGGDTALGVQLSALNGERSVLVNRGVSSDFTDADIPWKALKSDWIYMTSLAGNLALVHKIVRHAKKNGIKAAFNPGSGELAKGLKGLQPIIKDLTVLNLNSEEAQKLAGTKSASIKELFTKIAVKDLTVIITDGPKGAYAHLNGTTWFARPRCAKAISRTGAGDAFGSGLVAGLMKNMGIDDALRVGMANAESVIQSYGAKIGILDSWPSESTLKKYKIKII</sequence>
<dbReference type="GO" id="GO:0006796">
    <property type="term" value="P:phosphate-containing compound metabolic process"/>
    <property type="evidence" value="ECO:0007669"/>
    <property type="project" value="UniProtKB-ARBA"/>
</dbReference>
<dbReference type="Proteomes" id="UP000230251">
    <property type="component" value="Unassembled WGS sequence"/>
</dbReference>
<evidence type="ECO:0000313" key="5">
    <source>
        <dbReference type="Proteomes" id="UP000230251"/>
    </source>
</evidence>
<dbReference type="SUPFAM" id="SSF53613">
    <property type="entry name" value="Ribokinase-like"/>
    <property type="match status" value="1"/>
</dbReference>
<organism evidence="4 5">
    <name type="scientific">Candidatus Uhrbacteria bacterium CG_4_9_14_0_2_um_filter_41_50</name>
    <dbReference type="NCBI Taxonomy" id="1975031"/>
    <lineage>
        <taxon>Bacteria</taxon>
        <taxon>Candidatus Uhriibacteriota</taxon>
    </lineage>
</organism>
<dbReference type="InterPro" id="IPR011611">
    <property type="entry name" value="PfkB_dom"/>
</dbReference>
<comment type="caution">
    <text evidence="4">The sequence shown here is derived from an EMBL/GenBank/DDBJ whole genome shotgun (WGS) entry which is preliminary data.</text>
</comment>
<protein>
    <recommendedName>
        <fullName evidence="3">Carbohydrate kinase PfkB domain-containing protein</fullName>
    </recommendedName>
</protein>
<dbReference type="AlphaFoldDB" id="A0A2M8ENZ6"/>
<evidence type="ECO:0000256" key="2">
    <source>
        <dbReference type="ARBA" id="ARBA00022777"/>
    </source>
</evidence>
<dbReference type="Pfam" id="PF00294">
    <property type="entry name" value="PfkB"/>
    <property type="match status" value="1"/>
</dbReference>
<dbReference type="GO" id="GO:0016301">
    <property type="term" value="F:kinase activity"/>
    <property type="evidence" value="ECO:0007669"/>
    <property type="project" value="UniProtKB-KW"/>
</dbReference>
<dbReference type="InterPro" id="IPR002139">
    <property type="entry name" value="Ribo/fructo_kinase"/>
</dbReference>
<dbReference type="PANTHER" id="PTHR10584">
    <property type="entry name" value="SUGAR KINASE"/>
    <property type="match status" value="1"/>
</dbReference>
<proteinExistence type="predicted"/>
<accession>A0A2M8ENZ6</accession>
<evidence type="ECO:0000259" key="3">
    <source>
        <dbReference type="Pfam" id="PF00294"/>
    </source>
</evidence>
<evidence type="ECO:0000313" key="4">
    <source>
        <dbReference type="EMBL" id="PJC24421.1"/>
    </source>
</evidence>
<dbReference type="PRINTS" id="PR00990">
    <property type="entry name" value="RIBOKINASE"/>
</dbReference>
<dbReference type="InterPro" id="IPR029056">
    <property type="entry name" value="Ribokinase-like"/>
</dbReference>
<dbReference type="Gene3D" id="3.40.1190.20">
    <property type="match status" value="1"/>
</dbReference>
<name>A0A2M8ENZ6_9BACT</name>
<gene>
    <name evidence="4" type="ORF">CO057_02910</name>
</gene>